<dbReference type="Proteomes" id="UP001593940">
    <property type="component" value="Unassembled WGS sequence"/>
</dbReference>
<sequence length="230" mass="24867">MIEFCIALTAFLAAHLIPASRSLRARLILLMGRTAYLTVYSILSLFLLGWLIMAAQRADTVWLWDPAPWQWHVPFIAMPMATFLLIAGLVSANPLSISLRGGTEPGPITVVTRHPVLWAFLIWAVAHIPPNGTMVALLLFGAMALFSVLGFVLLDVKARKRLGAERWRTLAAGTSVLPFAALLSGQARWHALRSLVLSALIAAAAYVWFVLQGHALLIGADPLAGLAAMG</sequence>
<keyword evidence="2 5" id="KW-0812">Transmembrane</keyword>
<accession>A0ABV6YGU2</accession>
<dbReference type="Pfam" id="PF07298">
    <property type="entry name" value="NnrU"/>
    <property type="match status" value="1"/>
</dbReference>
<feature type="transmembrane region" description="Helical" evidence="5">
    <location>
        <begin position="108"/>
        <end position="128"/>
    </location>
</feature>
<comment type="subcellular location">
    <subcellularLocation>
        <location evidence="1">Membrane</location>
        <topology evidence="1">Multi-pass membrane protein</topology>
    </subcellularLocation>
</comment>
<evidence type="ECO:0000256" key="1">
    <source>
        <dbReference type="ARBA" id="ARBA00004141"/>
    </source>
</evidence>
<feature type="domain" description="NnrU" evidence="6">
    <location>
        <begin position="4"/>
        <end position="222"/>
    </location>
</feature>
<feature type="transmembrane region" description="Helical" evidence="5">
    <location>
        <begin position="6"/>
        <end position="23"/>
    </location>
</feature>
<evidence type="ECO:0000256" key="3">
    <source>
        <dbReference type="ARBA" id="ARBA00022989"/>
    </source>
</evidence>
<comment type="caution">
    <text evidence="7">The sequence shown here is derived from an EMBL/GenBank/DDBJ whole genome shotgun (WGS) entry which is preliminary data.</text>
</comment>
<evidence type="ECO:0000256" key="5">
    <source>
        <dbReference type="SAM" id="Phobius"/>
    </source>
</evidence>
<keyword evidence="3 5" id="KW-1133">Transmembrane helix</keyword>
<evidence type="ECO:0000259" key="6">
    <source>
        <dbReference type="Pfam" id="PF07298"/>
    </source>
</evidence>
<feature type="transmembrane region" description="Helical" evidence="5">
    <location>
        <begin position="35"/>
        <end position="55"/>
    </location>
</feature>
<organism evidence="7 8">
    <name type="scientific">Microvirga arabica</name>
    <dbReference type="NCBI Taxonomy" id="1128671"/>
    <lineage>
        <taxon>Bacteria</taxon>
        <taxon>Pseudomonadati</taxon>
        <taxon>Pseudomonadota</taxon>
        <taxon>Alphaproteobacteria</taxon>
        <taxon>Hyphomicrobiales</taxon>
        <taxon>Methylobacteriaceae</taxon>
        <taxon>Microvirga</taxon>
    </lineage>
</organism>
<feature type="transmembrane region" description="Helical" evidence="5">
    <location>
        <begin position="191"/>
        <end position="211"/>
    </location>
</feature>
<name>A0ABV6YGU2_9HYPH</name>
<evidence type="ECO:0000256" key="2">
    <source>
        <dbReference type="ARBA" id="ARBA00022692"/>
    </source>
</evidence>
<dbReference type="EMBL" id="JBHOMY010000122">
    <property type="protein sequence ID" value="MFC1460494.1"/>
    <property type="molecule type" value="Genomic_DNA"/>
</dbReference>
<dbReference type="RefSeq" id="WP_377031730.1">
    <property type="nucleotide sequence ID" value="NZ_JBHOMY010000122.1"/>
</dbReference>
<evidence type="ECO:0000256" key="4">
    <source>
        <dbReference type="ARBA" id="ARBA00023136"/>
    </source>
</evidence>
<keyword evidence="4 5" id="KW-0472">Membrane</keyword>
<proteinExistence type="predicted"/>
<dbReference type="InterPro" id="IPR009915">
    <property type="entry name" value="NnrU_dom"/>
</dbReference>
<feature type="transmembrane region" description="Helical" evidence="5">
    <location>
        <begin position="75"/>
        <end position="96"/>
    </location>
</feature>
<feature type="transmembrane region" description="Helical" evidence="5">
    <location>
        <begin position="134"/>
        <end position="154"/>
    </location>
</feature>
<gene>
    <name evidence="7" type="ORF">ACETIH_28050</name>
</gene>
<evidence type="ECO:0000313" key="7">
    <source>
        <dbReference type="EMBL" id="MFC1460494.1"/>
    </source>
</evidence>
<evidence type="ECO:0000313" key="8">
    <source>
        <dbReference type="Proteomes" id="UP001593940"/>
    </source>
</evidence>
<reference evidence="7 8" key="1">
    <citation type="submission" date="2024-09" db="EMBL/GenBank/DDBJ databases">
        <title>Nodulacao em especies de Leguminosae Basais da Amazonia e Caracterizacao dos Rizobios e Bacterias Associadas aos Nodulos.</title>
        <authorList>
            <person name="Jambeiro I.C.A."/>
            <person name="Lopes I.S."/>
            <person name="Aguiar E.R.G.R."/>
            <person name="Santos A.F.J."/>
            <person name="Dos Santos J.M.F."/>
            <person name="Gross E."/>
        </authorList>
    </citation>
    <scope>NUCLEOTIDE SEQUENCE [LARGE SCALE GENOMIC DNA]</scope>
    <source>
        <strain evidence="7 8">BRUESC1165</strain>
    </source>
</reference>
<keyword evidence="8" id="KW-1185">Reference proteome</keyword>
<protein>
    <submittedName>
        <fullName evidence="7">NnrU family protein</fullName>
    </submittedName>
</protein>